<evidence type="ECO:0000313" key="3">
    <source>
        <dbReference type="Proteomes" id="UP000228859"/>
    </source>
</evidence>
<dbReference type="EMBL" id="DLUI01000071">
    <property type="protein sequence ID" value="DAB38629.1"/>
    <property type="molecule type" value="Genomic_DNA"/>
</dbReference>
<protein>
    <submittedName>
        <fullName evidence="2">Plasmid stabilization protein</fullName>
    </submittedName>
</protein>
<organism evidence="2 3">
    <name type="scientific">Sulfuricurvum kujiense</name>
    <dbReference type="NCBI Taxonomy" id="148813"/>
    <lineage>
        <taxon>Bacteria</taxon>
        <taxon>Pseudomonadati</taxon>
        <taxon>Campylobacterota</taxon>
        <taxon>Epsilonproteobacteria</taxon>
        <taxon>Campylobacterales</taxon>
        <taxon>Sulfurimonadaceae</taxon>
        <taxon>Sulfuricurvum</taxon>
    </lineage>
</organism>
<dbReference type="InterPro" id="IPR007712">
    <property type="entry name" value="RelE/ParE_toxin"/>
</dbReference>
<dbReference type="AlphaFoldDB" id="A0A2D3WN73"/>
<evidence type="ECO:0000256" key="1">
    <source>
        <dbReference type="ARBA" id="ARBA00022649"/>
    </source>
</evidence>
<dbReference type="Gene3D" id="3.30.2310.20">
    <property type="entry name" value="RelE-like"/>
    <property type="match status" value="1"/>
</dbReference>
<name>A0A2D3WN73_9BACT</name>
<keyword evidence="1" id="KW-1277">Toxin-antitoxin system</keyword>
<dbReference type="InterPro" id="IPR035093">
    <property type="entry name" value="RelE/ParE_toxin_dom_sf"/>
</dbReference>
<proteinExistence type="predicted"/>
<accession>A0A2D3WN73</accession>
<comment type="caution">
    <text evidence="2">The sequence shown here is derived from an EMBL/GenBank/DDBJ whole genome shotgun (WGS) entry which is preliminary data.</text>
</comment>
<sequence>MQKRYGSLLEECVIRIVRNRKFTIQLQNILRFIALDKRSAALDFQHDMDAKFELLKTQPMMGRVSLYAEDENVRDLIYSGYTIVYEIKDEQTIRILEIFKWQDKS</sequence>
<reference evidence="2 3" key="1">
    <citation type="journal article" date="2017" name="Front. Microbiol.">
        <title>Comparative Genomic Analysis of the Class Epsilonproteobacteria and Proposed Reclassification to Epsilonbacteraeota (phyl. nov.).</title>
        <authorList>
            <person name="Waite D.W."/>
            <person name="Vanwonterghem I."/>
            <person name="Rinke C."/>
            <person name="Parks D.H."/>
            <person name="Zhang Y."/>
            <person name="Takai K."/>
            <person name="Sievert S.M."/>
            <person name="Simon J."/>
            <person name="Campbell B.J."/>
            <person name="Hanson T.E."/>
            <person name="Woyke T."/>
            <person name="Klotz M.G."/>
            <person name="Hugenholtz P."/>
        </authorList>
    </citation>
    <scope>NUCLEOTIDE SEQUENCE [LARGE SCALE GENOMIC DNA]</scope>
    <source>
        <strain evidence="2">UBA12443</strain>
    </source>
</reference>
<dbReference type="Pfam" id="PF05016">
    <property type="entry name" value="ParE_toxin"/>
    <property type="match status" value="1"/>
</dbReference>
<dbReference type="Proteomes" id="UP000228859">
    <property type="component" value="Unassembled WGS sequence"/>
</dbReference>
<evidence type="ECO:0000313" key="2">
    <source>
        <dbReference type="EMBL" id="DAB38629.1"/>
    </source>
</evidence>
<gene>
    <name evidence="2" type="ORF">CFH83_04900</name>
</gene>